<keyword evidence="2" id="KW-0732">Signal</keyword>
<feature type="domain" description="Ant venom allergen Sol i 2/4" evidence="3">
    <location>
        <begin position="44"/>
        <end position="123"/>
    </location>
</feature>
<dbReference type="Pfam" id="PF22750">
    <property type="entry name" value="Sol_i_2"/>
    <property type="match status" value="1"/>
</dbReference>
<organism evidence="4 5">
    <name type="scientific">Lasius platythorax</name>
    <dbReference type="NCBI Taxonomy" id="488582"/>
    <lineage>
        <taxon>Eukaryota</taxon>
        <taxon>Metazoa</taxon>
        <taxon>Ecdysozoa</taxon>
        <taxon>Arthropoda</taxon>
        <taxon>Hexapoda</taxon>
        <taxon>Insecta</taxon>
        <taxon>Pterygota</taxon>
        <taxon>Neoptera</taxon>
        <taxon>Endopterygota</taxon>
        <taxon>Hymenoptera</taxon>
        <taxon>Apocrita</taxon>
        <taxon>Aculeata</taxon>
        <taxon>Formicoidea</taxon>
        <taxon>Formicidae</taxon>
        <taxon>Formicinae</taxon>
        <taxon>Lasius</taxon>
        <taxon>Lasius</taxon>
    </lineage>
</organism>
<dbReference type="EMBL" id="OZ034824">
    <property type="protein sequence ID" value="CAL1674306.1"/>
    <property type="molecule type" value="Genomic_DNA"/>
</dbReference>
<dbReference type="GO" id="GO:0005549">
    <property type="term" value="F:odorant binding"/>
    <property type="evidence" value="ECO:0007669"/>
    <property type="project" value="InterPro"/>
</dbReference>
<dbReference type="AlphaFoldDB" id="A0AAV2N4Q1"/>
<evidence type="ECO:0000313" key="5">
    <source>
        <dbReference type="Proteomes" id="UP001497644"/>
    </source>
</evidence>
<gene>
    <name evidence="4" type="ORF">LPLAT_LOCUS997</name>
</gene>
<evidence type="ECO:0000256" key="1">
    <source>
        <dbReference type="ARBA" id="ARBA00009932"/>
    </source>
</evidence>
<keyword evidence="5" id="KW-1185">Reference proteome</keyword>
<dbReference type="SUPFAM" id="SSF47565">
    <property type="entry name" value="Insect pheromone/odorant-binding proteins"/>
    <property type="match status" value="1"/>
</dbReference>
<evidence type="ECO:0000259" key="3">
    <source>
        <dbReference type="Pfam" id="PF22750"/>
    </source>
</evidence>
<dbReference type="InterPro" id="IPR038211">
    <property type="entry name" value="Ant_venon_allerg_soli_2/4_sf"/>
</dbReference>
<proteinExistence type="inferred from homology"/>
<accession>A0AAV2N4Q1</accession>
<dbReference type="InterPro" id="IPR055216">
    <property type="entry name" value="Sol_i_2/4"/>
</dbReference>
<protein>
    <recommendedName>
        <fullName evidence="3">Ant venom allergen Sol i 2/4 domain-containing protein</fullName>
    </recommendedName>
</protein>
<feature type="signal peptide" evidence="2">
    <location>
        <begin position="1"/>
        <end position="19"/>
    </location>
</feature>
<reference evidence="4 5" key="1">
    <citation type="submission" date="2024-04" db="EMBL/GenBank/DDBJ databases">
        <authorList>
            <consortium name="Molecular Ecology Group"/>
        </authorList>
    </citation>
    <scope>NUCLEOTIDE SEQUENCE [LARGE SCALE GENOMIC DNA]</scope>
</reference>
<dbReference type="InterPro" id="IPR036728">
    <property type="entry name" value="PBP_GOBP_sf"/>
</dbReference>
<feature type="chain" id="PRO_5043405012" description="Ant venom allergen Sol i 2/4 domain-containing protein" evidence="2">
    <location>
        <begin position="20"/>
        <end position="130"/>
    </location>
</feature>
<evidence type="ECO:0000313" key="4">
    <source>
        <dbReference type="EMBL" id="CAL1674306.1"/>
    </source>
</evidence>
<evidence type="ECO:0000256" key="2">
    <source>
        <dbReference type="SAM" id="SignalP"/>
    </source>
</evidence>
<sequence length="130" mass="14619">MKALLLAVCVLTTATMVYTTADVQKVQEFYSSIVNCADLLHLPKDPSPYVIECLLHQVGLIDENTGELLKYKSLRYLEDIISDEYNLRRAQDRVATCMDHAKEAGGTNHENNMKIIECSLPVVAFIDRLS</sequence>
<name>A0AAV2N4Q1_9HYME</name>
<dbReference type="Gene3D" id="1.10.238.190">
    <property type="match status" value="1"/>
</dbReference>
<dbReference type="Proteomes" id="UP001497644">
    <property type="component" value="Chromosome 1"/>
</dbReference>
<comment type="similarity">
    <text evidence="1">Belongs to the ant venom allergen 2/4 family.</text>
</comment>